<dbReference type="GO" id="GO:0006189">
    <property type="term" value="P:'de novo' IMP biosynthetic process"/>
    <property type="evidence" value="ECO:0007669"/>
    <property type="project" value="UniProtKB-UniRule"/>
</dbReference>
<evidence type="ECO:0000256" key="6">
    <source>
        <dbReference type="HAMAP-Rule" id="MF_01926"/>
    </source>
</evidence>
<dbReference type="GO" id="GO:0004642">
    <property type="term" value="F:phosphoribosylformylglycinamidine synthase activity"/>
    <property type="evidence" value="ECO:0007669"/>
    <property type="project" value="UniProtKB-UniRule"/>
</dbReference>
<dbReference type="NCBIfam" id="NF004630">
    <property type="entry name" value="PRK05974.1"/>
    <property type="match status" value="1"/>
</dbReference>
<name>A0A916VX60_9HYPH</name>
<dbReference type="Proteomes" id="UP000596977">
    <property type="component" value="Unassembled WGS sequence"/>
</dbReference>
<keyword evidence="8" id="KW-1185">Reference proteome</keyword>
<dbReference type="SUPFAM" id="SSF82697">
    <property type="entry name" value="PurS-like"/>
    <property type="match status" value="1"/>
</dbReference>
<dbReference type="GO" id="GO:0005737">
    <property type="term" value="C:cytoplasm"/>
    <property type="evidence" value="ECO:0007669"/>
    <property type="project" value="UniProtKB-SubCell"/>
</dbReference>
<evidence type="ECO:0000313" key="8">
    <source>
        <dbReference type="Proteomes" id="UP000596977"/>
    </source>
</evidence>
<organism evidence="7 8">
    <name type="scientific">Pelagibacterium lentulum</name>
    <dbReference type="NCBI Taxonomy" id="2029865"/>
    <lineage>
        <taxon>Bacteria</taxon>
        <taxon>Pseudomonadati</taxon>
        <taxon>Pseudomonadota</taxon>
        <taxon>Alphaproteobacteria</taxon>
        <taxon>Hyphomicrobiales</taxon>
        <taxon>Devosiaceae</taxon>
        <taxon>Pelagibacterium</taxon>
    </lineage>
</organism>
<comment type="subunit">
    <text evidence="6">Part of the FGAM synthase complex composed of 1 PurL, 1 PurQ and 2 PurS subunits.</text>
</comment>
<evidence type="ECO:0000256" key="2">
    <source>
        <dbReference type="ARBA" id="ARBA00022598"/>
    </source>
</evidence>
<dbReference type="InterPro" id="IPR003850">
    <property type="entry name" value="PurS"/>
</dbReference>
<keyword evidence="2 6" id="KW-0436">Ligase</keyword>
<dbReference type="EMBL" id="BMKB01000002">
    <property type="protein sequence ID" value="GGA48097.1"/>
    <property type="molecule type" value="Genomic_DNA"/>
</dbReference>
<sequence>MKARVIVTLKNGVLDPQGQAIEGSLHSQGFDGVQSVRQGKVFDLELQTADADEAKAQIEAMCEKLLANTVIENFAIEIIG</sequence>
<dbReference type="NCBIfam" id="TIGR00302">
    <property type="entry name" value="phosphoribosylformylglycinamidine synthase subunit PurS"/>
    <property type="match status" value="1"/>
</dbReference>
<comment type="catalytic activity">
    <reaction evidence="6">
        <text>N(2)-formyl-N(1)-(5-phospho-beta-D-ribosyl)glycinamide + L-glutamine + ATP + H2O = 2-formamido-N(1)-(5-O-phospho-beta-D-ribosyl)acetamidine + L-glutamate + ADP + phosphate + H(+)</text>
        <dbReference type="Rhea" id="RHEA:17129"/>
        <dbReference type="ChEBI" id="CHEBI:15377"/>
        <dbReference type="ChEBI" id="CHEBI:15378"/>
        <dbReference type="ChEBI" id="CHEBI:29985"/>
        <dbReference type="ChEBI" id="CHEBI:30616"/>
        <dbReference type="ChEBI" id="CHEBI:43474"/>
        <dbReference type="ChEBI" id="CHEBI:58359"/>
        <dbReference type="ChEBI" id="CHEBI:147286"/>
        <dbReference type="ChEBI" id="CHEBI:147287"/>
        <dbReference type="ChEBI" id="CHEBI:456216"/>
        <dbReference type="EC" id="6.3.5.3"/>
    </reaction>
</comment>
<evidence type="ECO:0000256" key="4">
    <source>
        <dbReference type="ARBA" id="ARBA00022755"/>
    </source>
</evidence>
<keyword evidence="5 6" id="KW-0067">ATP-binding</keyword>
<dbReference type="PANTHER" id="PTHR34696:SF1">
    <property type="entry name" value="PHOSPHORIBOSYLFORMYLGLYCINAMIDINE SYNTHASE SUBUNIT PURS"/>
    <property type="match status" value="1"/>
</dbReference>
<protein>
    <recommendedName>
        <fullName evidence="6">Phosphoribosylformylglycinamidine synthase subunit PurS</fullName>
        <shortName evidence="6">FGAM synthase</shortName>
        <ecNumber evidence="6">6.3.5.3</ecNumber>
    </recommendedName>
    <alternativeName>
        <fullName evidence="6">Formylglycinamide ribonucleotide amidotransferase subunit III</fullName>
        <shortName evidence="6">FGAR amidotransferase III</shortName>
        <shortName evidence="6">FGAR-AT III</shortName>
    </alternativeName>
    <alternativeName>
        <fullName evidence="6">Phosphoribosylformylglycinamidine synthase subunit III</fullName>
    </alternativeName>
</protein>
<dbReference type="Gene3D" id="3.30.1280.10">
    <property type="entry name" value="Phosphoribosylformylglycinamidine synthase subunit PurS"/>
    <property type="match status" value="1"/>
</dbReference>
<accession>A0A916VX60</accession>
<dbReference type="RefSeq" id="WP_127070919.1">
    <property type="nucleotide sequence ID" value="NZ_BMKB01000002.1"/>
</dbReference>
<comment type="subcellular location">
    <subcellularLocation>
        <location evidence="6">Cytoplasm</location>
    </subcellularLocation>
</comment>
<evidence type="ECO:0000313" key="7">
    <source>
        <dbReference type="EMBL" id="GGA48097.1"/>
    </source>
</evidence>
<dbReference type="PANTHER" id="PTHR34696">
    <property type="entry name" value="PHOSPHORIBOSYLFORMYLGLYCINAMIDINE SYNTHASE SUBUNIT PURS"/>
    <property type="match status" value="1"/>
</dbReference>
<evidence type="ECO:0000256" key="1">
    <source>
        <dbReference type="ARBA" id="ARBA00022490"/>
    </source>
</evidence>
<comment type="caution">
    <text evidence="7">The sequence shown here is derived from an EMBL/GenBank/DDBJ whole genome shotgun (WGS) entry which is preliminary data.</text>
</comment>
<keyword evidence="4 6" id="KW-0658">Purine biosynthesis</keyword>
<comment type="pathway">
    <text evidence="6">Purine metabolism; IMP biosynthesis via de novo pathway; 5-amino-1-(5-phospho-D-ribosyl)imidazole from N(2)-formyl-N(1)-(5-phospho-D-ribosyl)glycinamide: step 1/2.</text>
</comment>
<evidence type="ECO:0000256" key="3">
    <source>
        <dbReference type="ARBA" id="ARBA00022741"/>
    </source>
</evidence>
<proteinExistence type="inferred from homology"/>
<gene>
    <name evidence="6 7" type="primary">purS</name>
    <name evidence="7" type="ORF">GCM10011499_17450</name>
</gene>
<reference evidence="7 8" key="1">
    <citation type="journal article" date="2014" name="Int. J. Syst. Evol. Microbiol.">
        <title>Complete genome sequence of Corynebacterium casei LMG S-19264T (=DSM 44701T), isolated from a smear-ripened cheese.</title>
        <authorList>
            <consortium name="US DOE Joint Genome Institute (JGI-PGF)"/>
            <person name="Walter F."/>
            <person name="Albersmeier A."/>
            <person name="Kalinowski J."/>
            <person name="Ruckert C."/>
        </authorList>
    </citation>
    <scope>NUCLEOTIDE SEQUENCE [LARGE SCALE GENOMIC DNA]</scope>
    <source>
        <strain evidence="7 8">CGMCC 1.15896</strain>
    </source>
</reference>
<keyword evidence="3 6" id="KW-0547">Nucleotide-binding</keyword>
<comment type="similarity">
    <text evidence="6">Belongs to the PurS family.</text>
</comment>
<dbReference type="Pfam" id="PF02700">
    <property type="entry name" value="PurS"/>
    <property type="match status" value="1"/>
</dbReference>
<comment type="function">
    <text evidence="6">Part of the phosphoribosylformylglycinamidine synthase complex involved in the purines biosynthetic pathway. Catalyzes the ATP-dependent conversion of formylglycinamide ribonucleotide (FGAR) and glutamine to yield formylglycinamidine ribonucleotide (FGAM) and glutamate. The FGAM synthase complex is composed of three subunits. PurQ produces an ammonia molecule by converting glutamine to glutamate. PurL transfers the ammonia molecule to FGAR to form FGAM in an ATP-dependent manner. PurS interacts with PurQ and PurL and is thought to assist in the transfer of the ammonia molecule from PurQ to PurL.</text>
</comment>
<dbReference type="InterPro" id="IPR036604">
    <property type="entry name" value="PurS-like_sf"/>
</dbReference>
<dbReference type="AlphaFoldDB" id="A0A916VX60"/>
<dbReference type="HAMAP" id="MF_01926">
    <property type="entry name" value="PurS"/>
    <property type="match status" value="1"/>
</dbReference>
<dbReference type="OrthoDB" id="9799101at2"/>
<dbReference type="GO" id="GO:0005524">
    <property type="term" value="F:ATP binding"/>
    <property type="evidence" value="ECO:0007669"/>
    <property type="project" value="UniProtKB-UniRule"/>
</dbReference>
<keyword evidence="1 6" id="KW-0963">Cytoplasm</keyword>
<dbReference type="EC" id="6.3.5.3" evidence="6"/>
<evidence type="ECO:0000256" key="5">
    <source>
        <dbReference type="ARBA" id="ARBA00022840"/>
    </source>
</evidence>